<dbReference type="RefSeq" id="WP_306976335.1">
    <property type="nucleotide sequence ID" value="NZ_JAUSTQ010000005.1"/>
</dbReference>
<dbReference type="PANTHER" id="PTHR39177">
    <property type="entry name" value="ABC TRANSPORTER PERMEASE YTRC-RELATED"/>
    <property type="match status" value="1"/>
</dbReference>
<dbReference type="PANTHER" id="PTHR39177:SF1">
    <property type="entry name" value="ABC TRANSPORTER PERMEASE YTRC-RELATED"/>
    <property type="match status" value="1"/>
</dbReference>
<feature type="transmembrane region" description="Helical" evidence="1">
    <location>
        <begin position="233"/>
        <end position="253"/>
    </location>
</feature>
<feature type="transmembrane region" description="Helical" evidence="1">
    <location>
        <begin position="180"/>
        <end position="201"/>
    </location>
</feature>
<accession>A0ABT9VFL1</accession>
<dbReference type="InterPro" id="IPR023264">
    <property type="entry name" value="ABC_transptr_acetoin_YtrC/YtrD"/>
</dbReference>
<feature type="transmembrane region" description="Helical" evidence="1">
    <location>
        <begin position="107"/>
        <end position="130"/>
    </location>
</feature>
<dbReference type="EMBL" id="JAUSTQ010000005">
    <property type="protein sequence ID" value="MDQ0159677.1"/>
    <property type="molecule type" value="Genomic_DNA"/>
</dbReference>
<feature type="transmembrane region" description="Helical" evidence="1">
    <location>
        <begin position="273"/>
        <end position="294"/>
    </location>
</feature>
<keyword evidence="3" id="KW-1185">Reference proteome</keyword>
<keyword evidence="1" id="KW-1133">Transmembrane helix</keyword>
<keyword evidence="1" id="KW-0472">Membrane</keyword>
<organism evidence="2 3">
    <name type="scientific">Alkalibacillus salilacus</name>
    <dbReference type="NCBI Taxonomy" id="284582"/>
    <lineage>
        <taxon>Bacteria</taxon>
        <taxon>Bacillati</taxon>
        <taxon>Bacillota</taxon>
        <taxon>Bacilli</taxon>
        <taxon>Bacillales</taxon>
        <taxon>Bacillaceae</taxon>
        <taxon>Alkalibacillus</taxon>
    </lineage>
</organism>
<protein>
    <submittedName>
        <fullName evidence="2">ABC-2 type transport system permease protein</fullName>
    </submittedName>
</protein>
<dbReference type="InterPro" id="IPR053046">
    <property type="entry name" value="ABC-5_transporter"/>
</dbReference>
<sequence>MFPKALWMKEWKHNVLISISVLIVFLLSYFLNAVMSLDTWRTMAEQSPQYWEQNKVNEINGLFSPDVFGVIAIGLVILLAGFLIGLEKSTKRHDFSMALPFSRQQMFATKYVFGMLSIVLSFTISFWLAVMVISQSEFSSLLSNVDLWEVFIMPLAVYAFIFAFSMMIGSITGEIKSQIALTFIFLFLPQGLFMLISQLVYVHGGQLNSGNLEPVMTDLFWFMYLSPYMYEQLSVWTPIVALIVASVAGLLLFIKAPSEYTGDFITFRSLHPIFLVGIPLCSVLLGGMLVSSIAPYNSGMTIAVILYWIGATIFLFFSWKITKRLLNRA</sequence>
<proteinExistence type="predicted"/>
<gene>
    <name evidence="2" type="ORF">J2S77_001661</name>
</gene>
<feature type="transmembrane region" description="Helical" evidence="1">
    <location>
        <begin position="150"/>
        <end position="168"/>
    </location>
</feature>
<evidence type="ECO:0000313" key="3">
    <source>
        <dbReference type="Proteomes" id="UP001224359"/>
    </source>
</evidence>
<evidence type="ECO:0000313" key="2">
    <source>
        <dbReference type="EMBL" id="MDQ0159677.1"/>
    </source>
</evidence>
<feature type="transmembrane region" description="Helical" evidence="1">
    <location>
        <begin position="300"/>
        <end position="319"/>
    </location>
</feature>
<name>A0ABT9VFL1_9BACI</name>
<reference evidence="2 3" key="1">
    <citation type="submission" date="2023-07" db="EMBL/GenBank/DDBJ databases">
        <title>Genomic Encyclopedia of Type Strains, Phase IV (KMG-IV): sequencing the most valuable type-strain genomes for metagenomic binning, comparative biology and taxonomic classification.</title>
        <authorList>
            <person name="Goeker M."/>
        </authorList>
    </citation>
    <scope>NUCLEOTIDE SEQUENCE [LARGE SCALE GENOMIC DNA]</scope>
    <source>
        <strain evidence="2 3">DSM 16460</strain>
    </source>
</reference>
<feature type="transmembrane region" description="Helical" evidence="1">
    <location>
        <begin position="68"/>
        <end position="86"/>
    </location>
</feature>
<evidence type="ECO:0000256" key="1">
    <source>
        <dbReference type="SAM" id="Phobius"/>
    </source>
</evidence>
<keyword evidence="1" id="KW-0812">Transmembrane</keyword>
<comment type="caution">
    <text evidence="2">The sequence shown here is derived from an EMBL/GenBank/DDBJ whole genome shotgun (WGS) entry which is preliminary data.</text>
</comment>
<dbReference type="Proteomes" id="UP001224359">
    <property type="component" value="Unassembled WGS sequence"/>
</dbReference>
<dbReference type="PRINTS" id="PR02026">
    <property type="entry name" value="YTRCYTRDABC"/>
</dbReference>